<feature type="non-terminal residue" evidence="2">
    <location>
        <position position="1"/>
    </location>
</feature>
<dbReference type="AlphaFoldDB" id="A0AAV2SJ52"/>
<name>A0AAV2SJ52_MEGNR</name>
<keyword evidence="3" id="KW-1185">Reference proteome</keyword>
<dbReference type="EMBL" id="CAXKWB010070923">
    <property type="protein sequence ID" value="CAL4194637.1"/>
    <property type="molecule type" value="Genomic_DNA"/>
</dbReference>
<dbReference type="Proteomes" id="UP001497623">
    <property type="component" value="Unassembled WGS sequence"/>
</dbReference>
<comment type="caution">
    <text evidence="2">The sequence shown here is derived from an EMBL/GenBank/DDBJ whole genome shotgun (WGS) entry which is preliminary data.</text>
</comment>
<evidence type="ECO:0000256" key="1">
    <source>
        <dbReference type="SAM" id="Phobius"/>
    </source>
</evidence>
<dbReference type="PANTHER" id="PTHR22933:SF31">
    <property type="entry name" value="FI18007P1"/>
    <property type="match status" value="1"/>
</dbReference>
<evidence type="ECO:0000313" key="3">
    <source>
        <dbReference type="Proteomes" id="UP001497623"/>
    </source>
</evidence>
<feature type="transmembrane region" description="Helical" evidence="1">
    <location>
        <begin position="16"/>
        <end position="38"/>
    </location>
</feature>
<proteinExistence type="predicted"/>
<accession>A0AAV2SJ52</accession>
<keyword evidence="1" id="KW-0472">Membrane</keyword>
<evidence type="ECO:0008006" key="4">
    <source>
        <dbReference type="Google" id="ProtNLM"/>
    </source>
</evidence>
<reference evidence="2 3" key="1">
    <citation type="submission" date="2024-05" db="EMBL/GenBank/DDBJ databases">
        <authorList>
            <person name="Wallberg A."/>
        </authorList>
    </citation>
    <scope>NUCLEOTIDE SEQUENCE [LARGE SCALE GENOMIC DNA]</scope>
</reference>
<dbReference type="PANTHER" id="PTHR22933">
    <property type="entry name" value="FI18007P1-RELATED"/>
    <property type="match status" value="1"/>
</dbReference>
<evidence type="ECO:0000313" key="2">
    <source>
        <dbReference type="EMBL" id="CAL4194637.1"/>
    </source>
</evidence>
<keyword evidence="1" id="KW-1133">Transmembrane helix</keyword>
<organism evidence="2 3">
    <name type="scientific">Meganyctiphanes norvegica</name>
    <name type="common">Northern krill</name>
    <name type="synonym">Thysanopoda norvegica</name>
    <dbReference type="NCBI Taxonomy" id="48144"/>
    <lineage>
        <taxon>Eukaryota</taxon>
        <taxon>Metazoa</taxon>
        <taxon>Ecdysozoa</taxon>
        <taxon>Arthropoda</taxon>
        <taxon>Crustacea</taxon>
        <taxon>Multicrustacea</taxon>
        <taxon>Malacostraca</taxon>
        <taxon>Eumalacostraca</taxon>
        <taxon>Eucarida</taxon>
        <taxon>Euphausiacea</taxon>
        <taxon>Euphausiidae</taxon>
        <taxon>Meganyctiphanes</taxon>
    </lineage>
</organism>
<gene>
    <name evidence="2" type="ORF">MNOR_LOCUS36958</name>
</gene>
<dbReference type="InterPro" id="IPR052976">
    <property type="entry name" value="Scoloptoxin-like"/>
</dbReference>
<protein>
    <recommendedName>
        <fullName evidence="4">Chitin-binding type-2 domain-containing protein</fullName>
    </recommendedName>
</protein>
<sequence>YNLIISIINIGSIKKIVLIIHINITYIFTVMLGCTSTLPTAQIRQQDQVRTNIIPPSQVPVLNNIIPSFKHAANVPRPVSNFLRTGIPSGAQLINIQPALPDISARLPDNYTLIRPNVVDTFRCSGSEFTNGYRNYGYYADTDNECQIFHVCLPLQQLYPANFTSPITYQFSFICPEYTIFTQDALVCQWSNEALPCEHAEDLYSVNDYFFSNMGVDGETYGNKVDIAAEEVNTLAPL</sequence>
<keyword evidence="1" id="KW-0812">Transmembrane</keyword>